<dbReference type="Proteomes" id="UP000021369">
    <property type="component" value="Unassembled WGS sequence"/>
</dbReference>
<dbReference type="OrthoDB" id="1819833at2"/>
<feature type="transmembrane region" description="Helical" evidence="1">
    <location>
        <begin position="68"/>
        <end position="88"/>
    </location>
</feature>
<feature type="transmembrane region" description="Helical" evidence="1">
    <location>
        <begin position="44"/>
        <end position="62"/>
    </location>
</feature>
<dbReference type="AlphaFoldDB" id="A0A011UK67"/>
<organism evidence="2 3">
    <name type="scientific">Ruminococcus albus SY3</name>
    <dbReference type="NCBI Taxonomy" id="1341156"/>
    <lineage>
        <taxon>Bacteria</taxon>
        <taxon>Bacillati</taxon>
        <taxon>Bacillota</taxon>
        <taxon>Clostridia</taxon>
        <taxon>Eubacteriales</taxon>
        <taxon>Oscillospiraceae</taxon>
        <taxon>Ruminococcus</taxon>
    </lineage>
</organism>
<name>A0A011UK67_RUMAL</name>
<proteinExistence type="predicted"/>
<accession>A0A011UK67</accession>
<dbReference type="RefSeq" id="WP_051506289.1">
    <property type="nucleotide sequence ID" value="NZ_JEOB01000001.1"/>
</dbReference>
<gene>
    <name evidence="2" type="ORF">RASY3_02315</name>
</gene>
<keyword evidence="1" id="KW-0472">Membrane</keyword>
<protein>
    <submittedName>
        <fullName evidence="2">Uncharacterized protein</fullName>
    </submittedName>
</protein>
<keyword evidence="1" id="KW-0812">Transmembrane</keyword>
<comment type="caution">
    <text evidence="2">The sequence shown here is derived from an EMBL/GenBank/DDBJ whole genome shotgun (WGS) entry which is preliminary data.</text>
</comment>
<evidence type="ECO:0000313" key="3">
    <source>
        <dbReference type="Proteomes" id="UP000021369"/>
    </source>
</evidence>
<dbReference type="EMBL" id="JEOB01000001">
    <property type="protein sequence ID" value="EXM40989.1"/>
    <property type="molecule type" value="Genomic_DNA"/>
</dbReference>
<reference evidence="2 3" key="1">
    <citation type="submission" date="2013-06" db="EMBL/GenBank/DDBJ databases">
        <title>Rumen cellulosomics: divergent fiber-degrading strategies revealed by comparative genome-wide analysis of six Ruminococcal strains.</title>
        <authorList>
            <person name="Dassa B."/>
            <person name="Borovok I."/>
            <person name="Lamed R."/>
            <person name="Flint H."/>
            <person name="Yeoman C.J."/>
            <person name="White B."/>
            <person name="Bayer E.A."/>
        </authorList>
    </citation>
    <scope>NUCLEOTIDE SEQUENCE [LARGE SCALE GENOMIC DNA]</scope>
    <source>
        <strain evidence="2 3">SY3</strain>
    </source>
</reference>
<evidence type="ECO:0000313" key="2">
    <source>
        <dbReference type="EMBL" id="EXM40989.1"/>
    </source>
</evidence>
<sequence>MSDRKEEISYYDLGGRESEMYREIDEFLALSKRYSPQAVRRKRIIGVVAGIIGTMASALFMLVTSMVLLFLISVLISGWLVVYFAFSYGERPFPDVLRTDTIIGADGLENVYNDLMHVDCISNTAVYVGDEYIFKKNRVVLRIRDIERTYIRVESSDDGNSYYAAVEVFDETGRLSIDIKPLSGITKNKRQQTFEELVRPIEEKRYRLKKLEDKL</sequence>
<keyword evidence="1" id="KW-1133">Transmembrane helix</keyword>
<evidence type="ECO:0000256" key="1">
    <source>
        <dbReference type="SAM" id="Phobius"/>
    </source>
</evidence>
<keyword evidence="3" id="KW-1185">Reference proteome</keyword>
<dbReference type="PATRIC" id="fig|1341156.4.peg.187"/>